<evidence type="ECO:0000259" key="1">
    <source>
        <dbReference type="Pfam" id="PF07883"/>
    </source>
</evidence>
<gene>
    <name evidence="2" type="ORF">S12H4_51929</name>
</gene>
<sequence length="111" mass="12541">MAINKIGVKEVTPQIKKPWTPITLASVENYDVKLVEFEGDYFWHKHEKHDEFMYVCNGEISIDVKDSAPVNLKTGECALIEKGTVHRSKSQGKSLVMVFGRNTALSDFVKV</sequence>
<comment type="caution">
    <text evidence="2">The sequence shown here is derived from an EMBL/GenBank/DDBJ whole genome shotgun (WGS) entry which is preliminary data.</text>
</comment>
<dbReference type="InterPro" id="IPR014710">
    <property type="entry name" value="RmlC-like_jellyroll"/>
</dbReference>
<dbReference type="InterPro" id="IPR052044">
    <property type="entry name" value="PKS_Associated_Protein"/>
</dbReference>
<dbReference type="PANTHER" id="PTHR36114">
    <property type="entry name" value="16.7 KDA PROTEIN IN WHIE LOCUS"/>
    <property type="match status" value="1"/>
</dbReference>
<dbReference type="Pfam" id="PF07883">
    <property type="entry name" value="Cupin_2"/>
    <property type="match status" value="1"/>
</dbReference>
<dbReference type="PANTHER" id="PTHR36114:SF1">
    <property type="entry name" value="16.7 KDA PROTEIN IN WHIE LOCUS"/>
    <property type="match status" value="1"/>
</dbReference>
<reference evidence="2" key="1">
    <citation type="journal article" date="2014" name="Front. Microbiol.">
        <title>High frequency of phylogenetically diverse reductive dehalogenase-homologous genes in deep subseafloor sedimentary metagenomes.</title>
        <authorList>
            <person name="Kawai M."/>
            <person name="Futagami T."/>
            <person name="Toyoda A."/>
            <person name="Takaki Y."/>
            <person name="Nishi S."/>
            <person name="Hori S."/>
            <person name="Arai W."/>
            <person name="Tsubouchi T."/>
            <person name="Morono Y."/>
            <person name="Uchiyama I."/>
            <person name="Ito T."/>
            <person name="Fujiyama A."/>
            <person name="Inagaki F."/>
            <person name="Takami H."/>
        </authorList>
    </citation>
    <scope>NUCLEOTIDE SEQUENCE</scope>
    <source>
        <strain evidence="2">Expedition CK06-06</strain>
    </source>
</reference>
<dbReference type="AlphaFoldDB" id="X1UKA0"/>
<dbReference type="SUPFAM" id="SSF51182">
    <property type="entry name" value="RmlC-like cupins"/>
    <property type="match status" value="1"/>
</dbReference>
<dbReference type="InterPro" id="IPR011051">
    <property type="entry name" value="RmlC_Cupin_sf"/>
</dbReference>
<dbReference type="Gene3D" id="2.60.120.10">
    <property type="entry name" value="Jelly Rolls"/>
    <property type="match status" value="1"/>
</dbReference>
<evidence type="ECO:0000313" key="2">
    <source>
        <dbReference type="EMBL" id="GAJ03987.1"/>
    </source>
</evidence>
<protein>
    <recommendedName>
        <fullName evidence="1">Cupin type-2 domain-containing protein</fullName>
    </recommendedName>
</protein>
<organism evidence="2">
    <name type="scientific">marine sediment metagenome</name>
    <dbReference type="NCBI Taxonomy" id="412755"/>
    <lineage>
        <taxon>unclassified sequences</taxon>
        <taxon>metagenomes</taxon>
        <taxon>ecological metagenomes</taxon>
    </lineage>
</organism>
<accession>X1UKA0</accession>
<proteinExistence type="predicted"/>
<dbReference type="InterPro" id="IPR013096">
    <property type="entry name" value="Cupin_2"/>
</dbReference>
<name>X1UKA0_9ZZZZ</name>
<dbReference type="EMBL" id="BARW01032878">
    <property type="protein sequence ID" value="GAJ03987.1"/>
    <property type="molecule type" value="Genomic_DNA"/>
</dbReference>
<feature type="domain" description="Cupin type-2" evidence="1">
    <location>
        <begin position="43"/>
        <end position="94"/>
    </location>
</feature>